<dbReference type="InterPro" id="IPR045196">
    <property type="entry name" value="IF2/IF5"/>
</dbReference>
<dbReference type="InterPro" id="IPR002735">
    <property type="entry name" value="Transl_init_fac_IF2/IF5_dom"/>
</dbReference>
<dbReference type="PANTHER" id="PTHR23001">
    <property type="entry name" value="EUKARYOTIC TRANSLATION INITIATION FACTOR"/>
    <property type="match status" value="1"/>
</dbReference>
<reference evidence="2" key="1">
    <citation type="submission" date="2021-01" db="EMBL/GenBank/DDBJ databases">
        <title>Phytophthora aleatoria, a newly-described species from Pinus radiata is distinct from Phytophthora cactorum isolates based on comparative genomics.</title>
        <authorList>
            <person name="Mcdougal R."/>
            <person name="Panda P."/>
            <person name="Williams N."/>
            <person name="Studholme D.J."/>
        </authorList>
    </citation>
    <scope>NUCLEOTIDE SEQUENCE</scope>
    <source>
        <strain evidence="2">NZFS 4037</strain>
    </source>
</reference>
<keyword evidence="3" id="KW-1185">Reference proteome</keyword>
<feature type="domain" description="Translation initiation factor IF2/IF5" evidence="1">
    <location>
        <begin position="1"/>
        <end position="82"/>
    </location>
</feature>
<dbReference type="Pfam" id="PF01873">
    <property type="entry name" value="eIF-5_eIF-2B"/>
    <property type="match status" value="1"/>
</dbReference>
<proteinExistence type="predicted"/>
<accession>A0A8J5I7B9</accession>
<dbReference type="PANTHER" id="PTHR23001:SF7">
    <property type="entry name" value="EUKARYOTIC TRANSLATION INITIATION FACTOR 5"/>
    <property type="match status" value="1"/>
</dbReference>
<dbReference type="Proteomes" id="UP000709295">
    <property type="component" value="Unassembled WGS sequence"/>
</dbReference>
<gene>
    <name evidence="2" type="ORF">JG688_00017006</name>
</gene>
<name>A0A8J5I7B9_9STRA</name>
<sequence>MPRLQVKVEGRGNGLKTRIVNCADVAAALHRSPSEVCKFIDYDRGTTSLYNAKTDRALVNGVVDTHTIQSHLSTYIEDIRAVP</sequence>
<evidence type="ECO:0000259" key="1">
    <source>
        <dbReference type="SMART" id="SM00653"/>
    </source>
</evidence>
<dbReference type="GO" id="GO:0001732">
    <property type="term" value="P:formation of cytoplasmic translation initiation complex"/>
    <property type="evidence" value="ECO:0007669"/>
    <property type="project" value="TreeGrafter"/>
</dbReference>
<dbReference type="GO" id="GO:0005092">
    <property type="term" value="F:GDP-dissociation inhibitor activity"/>
    <property type="evidence" value="ECO:0007669"/>
    <property type="project" value="TreeGrafter"/>
</dbReference>
<comment type="caution">
    <text evidence="2">The sequence shown here is derived from an EMBL/GenBank/DDBJ whole genome shotgun (WGS) entry which is preliminary data.</text>
</comment>
<evidence type="ECO:0000313" key="2">
    <source>
        <dbReference type="EMBL" id="KAG6944584.1"/>
    </source>
</evidence>
<dbReference type="GO" id="GO:0071074">
    <property type="term" value="F:eukaryotic initiation factor eIF2 binding"/>
    <property type="evidence" value="ECO:0007669"/>
    <property type="project" value="TreeGrafter"/>
</dbReference>
<dbReference type="SMART" id="SM00653">
    <property type="entry name" value="eIF2B_5"/>
    <property type="match status" value="1"/>
</dbReference>
<dbReference type="EMBL" id="JAENGY010002327">
    <property type="protein sequence ID" value="KAG6944584.1"/>
    <property type="molecule type" value="Genomic_DNA"/>
</dbReference>
<organism evidence="2 3">
    <name type="scientific">Phytophthora aleatoria</name>
    <dbReference type="NCBI Taxonomy" id="2496075"/>
    <lineage>
        <taxon>Eukaryota</taxon>
        <taxon>Sar</taxon>
        <taxon>Stramenopiles</taxon>
        <taxon>Oomycota</taxon>
        <taxon>Peronosporomycetes</taxon>
        <taxon>Peronosporales</taxon>
        <taxon>Peronosporaceae</taxon>
        <taxon>Phytophthora</taxon>
    </lineage>
</organism>
<dbReference type="GO" id="GO:0003743">
    <property type="term" value="F:translation initiation factor activity"/>
    <property type="evidence" value="ECO:0007669"/>
    <property type="project" value="InterPro"/>
</dbReference>
<dbReference type="GO" id="GO:0005829">
    <property type="term" value="C:cytosol"/>
    <property type="evidence" value="ECO:0007669"/>
    <property type="project" value="TreeGrafter"/>
</dbReference>
<evidence type="ECO:0000313" key="3">
    <source>
        <dbReference type="Proteomes" id="UP000709295"/>
    </source>
</evidence>
<dbReference type="AlphaFoldDB" id="A0A8J5I7B9"/>
<protein>
    <recommendedName>
        <fullName evidence="1">Translation initiation factor IF2/IF5 domain-containing protein</fullName>
    </recommendedName>
</protein>